<keyword evidence="5" id="KW-0630">Potassium</keyword>
<gene>
    <name evidence="11" type="ORF">DIURU_004035</name>
</gene>
<feature type="transmembrane region" description="Helical" evidence="10">
    <location>
        <begin position="555"/>
        <end position="575"/>
    </location>
</feature>
<evidence type="ECO:0000256" key="7">
    <source>
        <dbReference type="ARBA" id="ARBA00023065"/>
    </source>
</evidence>
<feature type="compositionally biased region" description="Low complexity" evidence="9">
    <location>
        <begin position="119"/>
        <end position="168"/>
    </location>
</feature>
<evidence type="ECO:0000256" key="5">
    <source>
        <dbReference type="ARBA" id="ARBA00022958"/>
    </source>
</evidence>
<feature type="transmembrane region" description="Helical" evidence="10">
    <location>
        <begin position="426"/>
        <end position="446"/>
    </location>
</feature>
<dbReference type="EMBL" id="SWFT01000120">
    <property type="protein sequence ID" value="KAA8899778.1"/>
    <property type="molecule type" value="Genomic_DNA"/>
</dbReference>
<feature type="region of interest" description="Disordered" evidence="9">
    <location>
        <begin position="828"/>
        <end position="924"/>
    </location>
</feature>
<feature type="compositionally biased region" description="Polar residues" evidence="9">
    <location>
        <begin position="244"/>
        <end position="253"/>
    </location>
</feature>
<proteinExistence type="predicted"/>
<keyword evidence="6 10" id="KW-1133">Transmembrane helix</keyword>
<dbReference type="GeneID" id="54782686"/>
<dbReference type="GO" id="GO:0030007">
    <property type="term" value="P:intracellular potassium ion homeostasis"/>
    <property type="evidence" value="ECO:0007669"/>
    <property type="project" value="TreeGrafter"/>
</dbReference>
<feature type="region of interest" description="Disordered" evidence="9">
    <location>
        <begin position="207"/>
        <end position="341"/>
    </location>
</feature>
<dbReference type="GO" id="GO:0005886">
    <property type="term" value="C:plasma membrane"/>
    <property type="evidence" value="ECO:0007669"/>
    <property type="project" value="TreeGrafter"/>
</dbReference>
<comment type="caution">
    <text evidence="11">The sequence shown here is derived from an EMBL/GenBank/DDBJ whole genome shotgun (WGS) entry which is preliminary data.</text>
</comment>
<dbReference type="GO" id="GO:0140107">
    <property type="term" value="F:high-affinity potassium ion transmembrane transporter activity"/>
    <property type="evidence" value="ECO:0007669"/>
    <property type="project" value="TreeGrafter"/>
</dbReference>
<evidence type="ECO:0000256" key="6">
    <source>
        <dbReference type="ARBA" id="ARBA00022989"/>
    </source>
</evidence>
<dbReference type="Pfam" id="PF02386">
    <property type="entry name" value="TrkH"/>
    <property type="match status" value="1"/>
</dbReference>
<evidence type="ECO:0000256" key="4">
    <source>
        <dbReference type="ARBA" id="ARBA00022692"/>
    </source>
</evidence>
<accession>A0A642UKN6</accession>
<evidence type="ECO:0000256" key="1">
    <source>
        <dbReference type="ARBA" id="ARBA00004141"/>
    </source>
</evidence>
<dbReference type="OMA" id="MLRLMIW"/>
<feature type="compositionally biased region" description="Low complexity" evidence="9">
    <location>
        <begin position="892"/>
        <end position="902"/>
    </location>
</feature>
<dbReference type="VEuPathDB" id="FungiDB:DIURU_004035"/>
<feature type="region of interest" description="Disordered" evidence="9">
    <location>
        <begin position="119"/>
        <end position="194"/>
    </location>
</feature>
<comment type="subcellular location">
    <subcellularLocation>
        <location evidence="1">Membrane</location>
        <topology evidence="1">Multi-pass membrane protein</topology>
    </subcellularLocation>
</comment>
<dbReference type="NCBIfam" id="TIGR00934">
    <property type="entry name" value="2a38euk"/>
    <property type="match status" value="1"/>
</dbReference>
<feature type="region of interest" description="Disordered" evidence="9">
    <location>
        <begin position="974"/>
        <end position="1011"/>
    </location>
</feature>
<feature type="compositionally biased region" description="Basic and acidic residues" evidence="9">
    <location>
        <begin position="840"/>
        <end position="853"/>
    </location>
</feature>
<dbReference type="PANTHER" id="PTHR31064">
    <property type="entry name" value="POTASSIUM TRANSPORT PROTEIN DDB_G0292412-RELATED"/>
    <property type="match status" value="1"/>
</dbReference>
<name>A0A642UKN6_DIURU</name>
<reference evidence="11 12" key="1">
    <citation type="submission" date="2019-07" db="EMBL/GenBank/DDBJ databases">
        <title>Genome assembly of two rare yeast pathogens: Diutina rugosa and Trichomonascus ciferrii.</title>
        <authorList>
            <person name="Mixao V."/>
            <person name="Saus E."/>
            <person name="Hansen A."/>
            <person name="Lass-Flor C."/>
            <person name="Gabaldon T."/>
        </authorList>
    </citation>
    <scope>NUCLEOTIDE SEQUENCE [LARGE SCALE GENOMIC DNA]</scope>
    <source>
        <strain evidence="11 12">CBS 613</strain>
    </source>
</reference>
<feature type="compositionally biased region" description="Acidic residues" evidence="9">
    <location>
        <begin position="286"/>
        <end position="307"/>
    </location>
</feature>
<evidence type="ECO:0008006" key="13">
    <source>
        <dbReference type="Google" id="ProtNLM"/>
    </source>
</evidence>
<keyword evidence="7" id="KW-0406">Ion transport</keyword>
<evidence type="ECO:0000313" key="11">
    <source>
        <dbReference type="EMBL" id="KAA8899778.1"/>
    </source>
</evidence>
<feature type="compositionally biased region" description="Basic residues" evidence="9">
    <location>
        <begin position="257"/>
        <end position="266"/>
    </location>
</feature>
<evidence type="ECO:0000256" key="9">
    <source>
        <dbReference type="SAM" id="MobiDB-lite"/>
    </source>
</evidence>
<evidence type="ECO:0000313" key="12">
    <source>
        <dbReference type="Proteomes" id="UP000449547"/>
    </source>
</evidence>
<dbReference type="AlphaFoldDB" id="A0A642UKN6"/>
<dbReference type="InterPro" id="IPR003445">
    <property type="entry name" value="Cat_transpt"/>
</dbReference>
<keyword evidence="12" id="KW-1185">Reference proteome</keyword>
<feature type="compositionally biased region" description="Basic residues" evidence="9">
    <location>
        <begin position="974"/>
        <end position="984"/>
    </location>
</feature>
<keyword evidence="8 10" id="KW-0472">Membrane</keyword>
<keyword evidence="2" id="KW-0813">Transport</keyword>
<feature type="region of interest" description="Disordered" evidence="9">
    <location>
        <begin position="784"/>
        <end position="814"/>
    </location>
</feature>
<evidence type="ECO:0000256" key="10">
    <source>
        <dbReference type="SAM" id="Phobius"/>
    </source>
</evidence>
<keyword evidence="4 10" id="KW-0812">Transmembrane</keyword>
<keyword evidence="3" id="KW-0633">Potassium transport</keyword>
<dbReference type="InterPro" id="IPR004773">
    <property type="entry name" value="K/Na_transp_Trk1/HKT1"/>
</dbReference>
<dbReference type="RefSeq" id="XP_034011056.1">
    <property type="nucleotide sequence ID" value="XM_034156864.1"/>
</dbReference>
<dbReference type="PANTHER" id="PTHR31064:SF30">
    <property type="entry name" value="HIGH-AFFINITY POTASSIUM TRANSPORT PROTEIN-RELATED"/>
    <property type="match status" value="1"/>
</dbReference>
<protein>
    <recommendedName>
        <fullName evidence="13">Potassium transport protein</fullName>
    </recommendedName>
</protein>
<dbReference type="Proteomes" id="UP000449547">
    <property type="component" value="Unassembled WGS sequence"/>
</dbReference>
<evidence type="ECO:0000256" key="3">
    <source>
        <dbReference type="ARBA" id="ARBA00022538"/>
    </source>
</evidence>
<sequence length="1011" mass="112407">MSLVGSWTIFPCHNLRYVDALFFMVGASTQGGLNTVDGNKVYLYQQLMIYLVTTLTTPIFIHGSLLLVRLYWFEREFDNIKEKSTLNHKMRRYHSSDSGRFHDQRLNENTVRNQGIGMAAPAAPAKSSSPMSPMSPSSSSSSAPSAPSVASASSSSGTVAADGAATTTKDPRHDVTFGALPKPPSHQRRHQPNPEDMYRSIAMLNSGDDKAADDDNNDSPLVVRPPNEVERGDGPAVSRRKSFNFPTSPSDLNFSWKRPRLTKLRKSFTSDRKPSELARTPTYDDSNADEDASIDSEVVSDDDDDSPEPTPSTATKFNTRSLGGSGGGSGGGTHGGDGTGAHLRAKAKRLWRETSAFIKDEGVMPPEPRESDSDYNPLHKSMSANYLSWNPTLGRNSQFINLTEEQKEELGGVEYRATKLLVKIVFTYYVGFHLACFFFLLGFINVRHDYGAKMRDQGISPNWWAAFTAQSSFNDLGLTITEDSMMTYSHNIYVLLISSFFIVIGNTGFPVLLRFIIWVMKKFSKKDGQLEESLGFLLDHPRRCFTLLFPSGPTWWLFFFVIILNGVDLLFFMVLDLTNPYFDDTPMGIRVVQGLFQAFSTRTAGFSCVDVASLHSAVQVSYVIMMYISVLPIAVTIRRTNVYEEQSLGLYGRQEQFDPNLENTPRHYIGQHLRNQLSFDLWFIFLGLFIICICENSKLDDNDIRFTPWSVLFEVVSAYGTVGMSLGYPDVNTSLTGKFTTLSKLVIMAMLIRGRHRGLPYTLDRAIMLPSKQMRDRDLMQESHELRRQSTLDRSNTDRSGRSGRSGRILPDGNFLTDSNFLTRIITGEGPVYGRQRPQRAPDHRGHDHRPEEISFVPGRRRVPQHDDDDDGDGDEPPATSSSPEEPHAFRPEASPSSLSGAAPPPSAPAVPRPSSPPPEPARVAVTPGYAVVDLNNEDMSIKHLRQQLGGNGGRHIVEIDDDGKLRVHRPKHGIHLHRHRHASPGRDPSASPLMSTSPGPSDASVFSDDD</sequence>
<evidence type="ECO:0000256" key="8">
    <source>
        <dbReference type="ARBA" id="ARBA00023136"/>
    </source>
</evidence>
<feature type="compositionally biased region" description="Acidic residues" evidence="9">
    <location>
        <begin position="867"/>
        <end position="876"/>
    </location>
</feature>
<feature type="compositionally biased region" description="Pro residues" evidence="9">
    <location>
        <begin position="903"/>
        <end position="921"/>
    </location>
</feature>
<dbReference type="GO" id="GO:1990573">
    <property type="term" value="P:potassium ion import across plasma membrane"/>
    <property type="evidence" value="ECO:0007669"/>
    <property type="project" value="TreeGrafter"/>
</dbReference>
<feature type="compositionally biased region" description="Gly residues" evidence="9">
    <location>
        <begin position="323"/>
        <end position="339"/>
    </location>
</feature>
<organism evidence="11 12">
    <name type="scientific">Diutina rugosa</name>
    <name type="common">Yeast</name>
    <name type="synonym">Candida rugosa</name>
    <dbReference type="NCBI Taxonomy" id="5481"/>
    <lineage>
        <taxon>Eukaryota</taxon>
        <taxon>Fungi</taxon>
        <taxon>Dikarya</taxon>
        <taxon>Ascomycota</taxon>
        <taxon>Saccharomycotina</taxon>
        <taxon>Pichiomycetes</taxon>
        <taxon>Debaryomycetaceae</taxon>
        <taxon>Diutina</taxon>
    </lineage>
</organism>
<dbReference type="InterPro" id="IPR051143">
    <property type="entry name" value="TrkH_K-transport"/>
</dbReference>
<feature type="compositionally biased region" description="Basic and acidic residues" evidence="9">
    <location>
        <begin position="784"/>
        <end position="801"/>
    </location>
</feature>
<feature type="transmembrane region" description="Helical" evidence="10">
    <location>
        <begin position="492"/>
        <end position="517"/>
    </location>
</feature>
<evidence type="ECO:0000256" key="2">
    <source>
        <dbReference type="ARBA" id="ARBA00022448"/>
    </source>
</evidence>
<dbReference type="OrthoDB" id="9999863at2759"/>